<dbReference type="InterPro" id="IPR026893">
    <property type="entry name" value="Tyr/Ser_Pase_IphP-type"/>
</dbReference>
<reference evidence="3" key="1">
    <citation type="journal article" date="2022" name="Cell">
        <title>Design, construction, and in vivo augmentation of a complex gut microbiome.</title>
        <authorList>
            <person name="Cheng A.G."/>
            <person name="Ho P.Y."/>
            <person name="Aranda-Diaz A."/>
            <person name="Jain S."/>
            <person name="Yu F.B."/>
            <person name="Meng X."/>
            <person name="Wang M."/>
            <person name="Iakiviak M."/>
            <person name="Nagashima K."/>
            <person name="Zhao A."/>
            <person name="Murugkar P."/>
            <person name="Patil A."/>
            <person name="Atabakhsh K."/>
            <person name="Weakley A."/>
            <person name="Yan J."/>
            <person name="Brumbaugh A.R."/>
            <person name="Higginbottom S."/>
            <person name="Dimas A."/>
            <person name="Shiver A.L."/>
            <person name="Deutschbauer A."/>
            <person name="Neff N."/>
            <person name="Sonnenburg J.L."/>
            <person name="Huang K.C."/>
            <person name="Fischbach M.A."/>
        </authorList>
    </citation>
    <scope>NUCLEOTIDE SEQUENCE</scope>
    <source>
        <strain evidence="3">DSM 19829</strain>
    </source>
</reference>
<evidence type="ECO:0000313" key="3">
    <source>
        <dbReference type="EMBL" id="UWP61381.1"/>
    </source>
</evidence>
<feature type="domain" description="Tyrosine specific protein phosphatases" evidence="2">
    <location>
        <begin position="134"/>
        <end position="202"/>
    </location>
</feature>
<dbReference type="EMBL" id="CP102290">
    <property type="protein sequence ID" value="UWP61381.1"/>
    <property type="molecule type" value="Genomic_DNA"/>
</dbReference>
<dbReference type="SUPFAM" id="SSF52799">
    <property type="entry name" value="(Phosphotyrosine protein) phosphatases II"/>
    <property type="match status" value="1"/>
</dbReference>
<dbReference type="PANTHER" id="PTHR31126">
    <property type="entry name" value="TYROSINE-PROTEIN PHOSPHATASE"/>
    <property type="match status" value="1"/>
</dbReference>
<gene>
    <name evidence="3" type="ORF">NQ502_07675</name>
</gene>
<proteinExistence type="inferred from homology"/>
<evidence type="ECO:0000259" key="2">
    <source>
        <dbReference type="PROSITE" id="PS50056"/>
    </source>
</evidence>
<dbReference type="Gene3D" id="3.90.190.10">
    <property type="entry name" value="Protein tyrosine phosphatase superfamily"/>
    <property type="match status" value="1"/>
</dbReference>
<accession>A0ABY5VMK8</accession>
<name>A0ABY5VMK8_9FIRM</name>
<evidence type="ECO:0000256" key="1">
    <source>
        <dbReference type="ARBA" id="ARBA00009580"/>
    </source>
</evidence>
<dbReference type="PANTHER" id="PTHR31126:SF1">
    <property type="entry name" value="TYROSINE SPECIFIC PROTEIN PHOSPHATASES DOMAIN-CONTAINING PROTEIN"/>
    <property type="match status" value="1"/>
</dbReference>
<dbReference type="InterPro" id="IPR000387">
    <property type="entry name" value="Tyr_Pase_dom"/>
</dbReference>
<organism evidence="3 4">
    <name type="scientific">Ruminococcus gauvreauii</name>
    <dbReference type="NCBI Taxonomy" id="438033"/>
    <lineage>
        <taxon>Bacteria</taxon>
        <taxon>Bacillati</taxon>
        <taxon>Bacillota</taxon>
        <taxon>Clostridia</taxon>
        <taxon>Eubacteriales</taxon>
        <taxon>Oscillospiraceae</taxon>
        <taxon>Ruminococcus</taxon>
    </lineage>
</organism>
<dbReference type="InterPro" id="IPR029021">
    <property type="entry name" value="Prot-tyrosine_phosphatase-like"/>
</dbReference>
<keyword evidence="4" id="KW-1185">Reference proteome</keyword>
<protein>
    <submittedName>
        <fullName evidence="3">Tyrosine-protein phosphatase</fullName>
    </submittedName>
</protein>
<comment type="similarity">
    <text evidence="1">Belongs to the protein-tyrosine phosphatase family.</text>
</comment>
<sequence length="262" mass="29306">MGLSGVENARQLGGYRCAGGKKIRDGVLLRSGKLSGATQEDIRLLTRKYRLTKVIDLRMSDECREAPDPDIPGVEYIPIGLMQEDRNDHEVNEMTGMYTRDPAQAVLQMALSGLMDGNMYLGLAFDPYSQEGFKKFFQVLLNHEDGAVLFHCTGGKDRAGTAAVLLLSALGADREVILRDFALTNIVESDRIAGIMKEARKHTDDRNVLGMVRSLAGVNPEYMERMLDAVLERYGSIEQYLLEAFALGTEEIQRLREHYLEE</sequence>
<dbReference type="Pfam" id="PF13350">
    <property type="entry name" value="Y_phosphatase3"/>
    <property type="match status" value="1"/>
</dbReference>
<evidence type="ECO:0000313" key="4">
    <source>
        <dbReference type="Proteomes" id="UP001060164"/>
    </source>
</evidence>
<dbReference type="RefSeq" id="WP_242830224.1">
    <property type="nucleotide sequence ID" value="NZ_CABLBR010000003.1"/>
</dbReference>
<dbReference type="PROSITE" id="PS50056">
    <property type="entry name" value="TYR_PHOSPHATASE_2"/>
    <property type="match status" value="1"/>
</dbReference>
<dbReference type="Proteomes" id="UP001060164">
    <property type="component" value="Chromosome"/>
</dbReference>